<dbReference type="PANTHER" id="PTHR30347:SF1">
    <property type="entry name" value="MECHANOSENSITIVE CHANNEL MSCK"/>
    <property type="match status" value="1"/>
</dbReference>
<dbReference type="InterPro" id="IPR023408">
    <property type="entry name" value="MscS_beta-dom_sf"/>
</dbReference>
<dbReference type="Gene3D" id="1.10.287.1260">
    <property type="match status" value="1"/>
</dbReference>
<evidence type="ECO:0000256" key="7">
    <source>
        <dbReference type="SAM" id="MobiDB-lite"/>
    </source>
</evidence>
<comment type="similarity">
    <text evidence="2">Belongs to the MscS (TC 1.A.23) family.</text>
</comment>
<feature type="transmembrane region" description="Helical" evidence="8">
    <location>
        <begin position="28"/>
        <end position="49"/>
    </location>
</feature>
<feature type="domain" description="Mechanosensitive ion channel MscS" evidence="9">
    <location>
        <begin position="112"/>
        <end position="179"/>
    </location>
</feature>
<keyword evidence="3" id="KW-1003">Cell membrane</keyword>
<feature type="transmembrane region" description="Helical" evidence="8">
    <location>
        <begin position="70"/>
        <end position="88"/>
    </location>
</feature>
<dbReference type="EMBL" id="CP115543">
    <property type="protein sequence ID" value="WNH47057.1"/>
    <property type="molecule type" value="Genomic_DNA"/>
</dbReference>
<keyword evidence="5 8" id="KW-1133">Transmembrane helix</keyword>
<sequence length="335" mass="36518">MRYLHKLQDALAFEPLAMFGWHLSVGDALAGVTAVLVTLLIAGVCRRAINRYGRRHPDANQAALYTFSRLLHYAILVAGVLIALQVAGLPLSQFAVFTGAIGVGLGFGMQAIFSNFVSGLILLFDRSLKVGDFIELDKDTRGVVKSIDIRSTLITTNDNIDILVPNSEFVTKRLVNWTHGSVNRRVRIAFDVDIDVDKERVKKAALDAAAQVPFTLATSGPKRPQLWLAGAEGSVTNYVLAVWLTEAASRRNSAVRAAYLWELDSALKRHGVLNTLPRRQVVISTLSSPASDNLGHVDADPAREPEALTPEERQALSVNDAKEEAQRESKGEAPT</sequence>
<keyword evidence="6 8" id="KW-0472">Membrane</keyword>
<feature type="region of interest" description="Disordered" evidence="7">
    <location>
        <begin position="290"/>
        <end position="335"/>
    </location>
</feature>
<evidence type="ECO:0000256" key="3">
    <source>
        <dbReference type="ARBA" id="ARBA00022475"/>
    </source>
</evidence>
<dbReference type="Gene3D" id="2.30.30.60">
    <property type="match status" value="1"/>
</dbReference>
<evidence type="ECO:0000313" key="11">
    <source>
        <dbReference type="Proteomes" id="UP001305421"/>
    </source>
</evidence>
<evidence type="ECO:0000256" key="8">
    <source>
        <dbReference type="SAM" id="Phobius"/>
    </source>
</evidence>
<dbReference type="PANTHER" id="PTHR30347">
    <property type="entry name" value="POTASSIUM CHANNEL RELATED"/>
    <property type="match status" value="1"/>
</dbReference>
<evidence type="ECO:0000259" key="9">
    <source>
        <dbReference type="Pfam" id="PF00924"/>
    </source>
</evidence>
<dbReference type="InterPro" id="IPR052702">
    <property type="entry name" value="MscS-like_channel"/>
</dbReference>
<dbReference type="Pfam" id="PF00924">
    <property type="entry name" value="MS_channel_2nd"/>
    <property type="match status" value="1"/>
</dbReference>
<dbReference type="SUPFAM" id="SSF82861">
    <property type="entry name" value="Mechanosensitive channel protein MscS (YggB), transmembrane region"/>
    <property type="match status" value="1"/>
</dbReference>
<evidence type="ECO:0000256" key="2">
    <source>
        <dbReference type="ARBA" id="ARBA00008017"/>
    </source>
</evidence>
<protein>
    <submittedName>
        <fullName evidence="10">Mechanosensitive ion channel</fullName>
    </submittedName>
</protein>
<reference evidence="10 11" key="1">
    <citation type="submission" date="2022-12" db="EMBL/GenBank/DDBJ databases">
        <title>Two new species, Stenotrophomonas aracearum and Stenotrophomonas oahuensis, isolated from Anthurium (Araceae family) in Hawaii.</title>
        <authorList>
            <person name="Chunag S.C."/>
            <person name="Dobhal S."/>
            <person name="Alvarez A."/>
            <person name="Arif M."/>
        </authorList>
    </citation>
    <scope>NUCLEOTIDE SEQUENCE [LARGE SCALE GENOMIC DNA]</scope>
    <source>
        <strain evidence="10 11">A5588</strain>
    </source>
</reference>
<dbReference type="SUPFAM" id="SSF82689">
    <property type="entry name" value="Mechanosensitive channel protein MscS (YggB), C-terminal domain"/>
    <property type="match status" value="1"/>
</dbReference>
<dbReference type="InterPro" id="IPR011066">
    <property type="entry name" value="MscS_channel_C_sf"/>
</dbReference>
<organism evidence="10 11">
    <name type="scientific">Stenotrophomonas aracearum</name>
    <dbReference type="NCBI Taxonomy" id="3003272"/>
    <lineage>
        <taxon>Bacteria</taxon>
        <taxon>Pseudomonadati</taxon>
        <taxon>Pseudomonadota</taxon>
        <taxon>Gammaproteobacteria</taxon>
        <taxon>Lysobacterales</taxon>
        <taxon>Lysobacteraceae</taxon>
        <taxon>Stenotrophomonas</taxon>
    </lineage>
</organism>
<dbReference type="SUPFAM" id="SSF50182">
    <property type="entry name" value="Sm-like ribonucleoproteins"/>
    <property type="match status" value="1"/>
</dbReference>
<evidence type="ECO:0000256" key="1">
    <source>
        <dbReference type="ARBA" id="ARBA00004651"/>
    </source>
</evidence>
<evidence type="ECO:0000256" key="6">
    <source>
        <dbReference type="ARBA" id="ARBA00023136"/>
    </source>
</evidence>
<keyword evidence="4 8" id="KW-0812">Transmembrane</keyword>
<gene>
    <name evidence="10" type="ORF">PDM28_10065</name>
</gene>
<feature type="transmembrane region" description="Helical" evidence="8">
    <location>
        <begin position="94"/>
        <end position="124"/>
    </location>
</feature>
<accession>A0ABY9Y882</accession>
<dbReference type="Gene3D" id="3.30.70.100">
    <property type="match status" value="1"/>
</dbReference>
<keyword evidence="11" id="KW-1185">Reference proteome</keyword>
<feature type="compositionally biased region" description="Basic and acidic residues" evidence="7">
    <location>
        <begin position="295"/>
        <end position="335"/>
    </location>
</feature>
<dbReference type="InterPro" id="IPR006685">
    <property type="entry name" value="MscS_channel_2nd"/>
</dbReference>
<evidence type="ECO:0000256" key="4">
    <source>
        <dbReference type="ARBA" id="ARBA00022692"/>
    </source>
</evidence>
<proteinExistence type="inferred from homology"/>
<dbReference type="InterPro" id="IPR010920">
    <property type="entry name" value="LSM_dom_sf"/>
</dbReference>
<dbReference type="InterPro" id="IPR011014">
    <property type="entry name" value="MscS_channel_TM-2"/>
</dbReference>
<name>A0ABY9Y882_9GAMM</name>
<comment type="subcellular location">
    <subcellularLocation>
        <location evidence="1">Cell membrane</location>
        <topology evidence="1">Multi-pass membrane protein</topology>
    </subcellularLocation>
</comment>
<evidence type="ECO:0000256" key="5">
    <source>
        <dbReference type="ARBA" id="ARBA00022989"/>
    </source>
</evidence>
<dbReference type="RefSeq" id="WP_311181832.1">
    <property type="nucleotide sequence ID" value="NZ_CP115543.1"/>
</dbReference>
<evidence type="ECO:0000313" key="10">
    <source>
        <dbReference type="EMBL" id="WNH47057.1"/>
    </source>
</evidence>
<dbReference type="Proteomes" id="UP001305421">
    <property type="component" value="Chromosome"/>
</dbReference>